<dbReference type="AlphaFoldDB" id="A0A839QHR0"/>
<organism evidence="3 4">
    <name type="scientific">Paeniglutamicibacter cryotolerans</name>
    <dbReference type="NCBI Taxonomy" id="670079"/>
    <lineage>
        <taxon>Bacteria</taxon>
        <taxon>Bacillati</taxon>
        <taxon>Actinomycetota</taxon>
        <taxon>Actinomycetes</taxon>
        <taxon>Micrococcales</taxon>
        <taxon>Micrococcaceae</taxon>
        <taxon>Paeniglutamicibacter</taxon>
    </lineage>
</organism>
<comment type="caution">
    <text evidence="3">The sequence shown here is derived from an EMBL/GenBank/DDBJ whole genome shotgun (WGS) entry which is preliminary data.</text>
</comment>
<feature type="domain" description="MobA-like NTP transferase" evidence="2">
    <location>
        <begin position="5"/>
        <end position="170"/>
    </location>
</feature>
<reference evidence="3 4" key="1">
    <citation type="submission" date="2020-08" db="EMBL/GenBank/DDBJ databases">
        <title>Sequencing the genomes of 1000 actinobacteria strains.</title>
        <authorList>
            <person name="Klenk H.-P."/>
        </authorList>
    </citation>
    <scope>NUCLEOTIDE SEQUENCE [LARGE SCALE GENOMIC DNA]</scope>
    <source>
        <strain evidence="3 4">DSM 22826</strain>
    </source>
</reference>
<proteinExistence type="predicted"/>
<sequence length="219" mass="22025">MSFDAIIVAGGRGSRLGGVAKPLLTRNGRSLLACALDAVAGAEHIVVVGTPELNAVVDGYAVGAPAGQRVLVTREDPAYGGPAAAVAAGRQALDALPGDVEKAAVHTVVIAADLLEPGLLVTAVLAAAVNSGSDAGSTAWVPVDGEGRLQPLGCVIGTNALRAAIADASAVAGTLENASMMRLLATVQIERLKLKDLDFSDIDTPADVGRYGIDMPVKD</sequence>
<dbReference type="Gene3D" id="3.90.550.10">
    <property type="entry name" value="Spore Coat Polysaccharide Biosynthesis Protein SpsA, Chain A"/>
    <property type="match status" value="1"/>
</dbReference>
<evidence type="ECO:0000259" key="2">
    <source>
        <dbReference type="Pfam" id="PF12804"/>
    </source>
</evidence>
<name>A0A839QHR0_9MICC</name>
<evidence type="ECO:0000256" key="1">
    <source>
        <dbReference type="ARBA" id="ARBA00022679"/>
    </source>
</evidence>
<dbReference type="RefSeq" id="WP_183510683.1">
    <property type="nucleotide sequence ID" value="NZ_BAABGK010000098.1"/>
</dbReference>
<dbReference type="InterPro" id="IPR025877">
    <property type="entry name" value="MobA-like_NTP_Trfase"/>
</dbReference>
<dbReference type="SUPFAM" id="SSF53448">
    <property type="entry name" value="Nucleotide-diphospho-sugar transferases"/>
    <property type="match status" value="1"/>
</dbReference>
<keyword evidence="4" id="KW-1185">Reference proteome</keyword>
<protein>
    <submittedName>
        <fullName evidence="3">Molybdopterin-guanine dinucleotide biosynthesis protein A</fullName>
    </submittedName>
</protein>
<dbReference type="Pfam" id="PF12804">
    <property type="entry name" value="NTP_transf_3"/>
    <property type="match status" value="1"/>
</dbReference>
<gene>
    <name evidence="3" type="ORF">E9229_001611</name>
</gene>
<dbReference type="PANTHER" id="PTHR19136">
    <property type="entry name" value="MOLYBDENUM COFACTOR GUANYLYLTRANSFERASE"/>
    <property type="match status" value="1"/>
</dbReference>
<dbReference type="Proteomes" id="UP000523000">
    <property type="component" value="Unassembled WGS sequence"/>
</dbReference>
<dbReference type="InterPro" id="IPR029044">
    <property type="entry name" value="Nucleotide-diphossugar_trans"/>
</dbReference>
<evidence type="ECO:0000313" key="3">
    <source>
        <dbReference type="EMBL" id="MBB2995420.1"/>
    </source>
</evidence>
<dbReference type="PANTHER" id="PTHR19136:SF81">
    <property type="entry name" value="MOLYBDENUM COFACTOR GUANYLYLTRANSFERASE"/>
    <property type="match status" value="1"/>
</dbReference>
<keyword evidence="1" id="KW-0808">Transferase</keyword>
<dbReference type="GO" id="GO:0016779">
    <property type="term" value="F:nucleotidyltransferase activity"/>
    <property type="evidence" value="ECO:0007669"/>
    <property type="project" value="TreeGrafter"/>
</dbReference>
<dbReference type="EMBL" id="JACHVS010000001">
    <property type="protein sequence ID" value="MBB2995420.1"/>
    <property type="molecule type" value="Genomic_DNA"/>
</dbReference>
<accession>A0A839QHR0</accession>
<evidence type="ECO:0000313" key="4">
    <source>
        <dbReference type="Proteomes" id="UP000523000"/>
    </source>
</evidence>